<comment type="similarity">
    <text evidence="9">Belongs to the ABC transporter superfamily. Lipid exporter (TC 3.A.1.106) family.</text>
</comment>
<dbReference type="SUPFAM" id="SSF52540">
    <property type="entry name" value="P-loop containing nucleoside triphosphate hydrolases"/>
    <property type="match status" value="1"/>
</dbReference>
<dbReference type="Pfam" id="PF00664">
    <property type="entry name" value="ABC_membrane"/>
    <property type="match status" value="1"/>
</dbReference>
<dbReference type="InterPro" id="IPR036640">
    <property type="entry name" value="ABC1_TM_sf"/>
</dbReference>
<organism evidence="13 14">
    <name type="scientific">Cryobacterium mannosilyticum</name>
    <dbReference type="NCBI Taxonomy" id="1259190"/>
    <lineage>
        <taxon>Bacteria</taxon>
        <taxon>Bacillati</taxon>
        <taxon>Actinomycetota</taxon>
        <taxon>Actinomycetes</taxon>
        <taxon>Micrococcales</taxon>
        <taxon>Microbacteriaceae</taxon>
        <taxon>Cryobacterium</taxon>
    </lineage>
</organism>
<evidence type="ECO:0000259" key="11">
    <source>
        <dbReference type="PROSITE" id="PS50893"/>
    </source>
</evidence>
<dbReference type="InterPro" id="IPR011527">
    <property type="entry name" value="ABC1_TM_dom"/>
</dbReference>
<dbReference type="GO" id="GO:0016887">
    <property type="term" value="F:ATP hydrolysis activity"/>
    <property type="evidence" value="ECO:0007669"/>
    <property type="project" value="InterPro"/>
</dbReference>
<dbReference type="GO" id="GO:0005886">
    <property type="term" value="C:plasma membrane"/>
    <property type="evidence" value="ECO:0007669"/>
    <property type="project" value="UniProtKB-SubCell"/>
</dbReference>
<feature type="transmembrane region" description="Helical" evidence="10">
    <location>
        <begin position="175"/>
        <end position="192"/>
    </location>
</feature>
<dbReference type="PANTHER" id="PTHR24221:SF654">
    <property type="entry name" value="ATP-BINDING CASSETTE SUB-FAMILY B MEMBER 6"/>
    <property type="match status" value="1"/>
</dbReference>
<comment type="caution">
    <text evidence="13">The sequence shown here is derived from an EMBL/GenBank/DDBJ whole genome shotgun (WGS) entry which is preliminary data.</text>
</comment>
<keyword evidence="2" id="KW-0813">Transport</keyword>
<sequence>MGDPSRTNAIEQGVVKTEPFRSFLRLLRPYRGRLSLSTLAFLVKDSPAWVLPPLTAAIIDIVVARGPLPSLWLLAGLATVLLTLNYPFHMLYVRGSSRATRSMAVDVRNALTERLQRLSIGFHNRQSASIVQTKVVRDVENLELMMQQAFPTVLSTVFTLTGAIVITAIAVPAFVGVFAVTVPVAALLVRYIRTRAGARNENFRLEVERFSAGVGEMAALIPITRGHGLELVASKRVAGQARSVSVAGQELDTLNGRFGAFSWVSYQVLGVACLVGASAASITQLIPISPGQVVLLSTYFTVLTGGIVNLLNVTPVVSRGLESMRSIAEIMEEPDVEVNDGRDLVASVSGAIELDGVTFQYLGGRSALTEISLSIRAGETIALVGPSGSGKSTLLNLVLGFVRPTTGRVLLDGHDMNTLDMRSVRSHVSIVPQESVLFEGTIRDNVAYGLTGVDDERILTALRGANALDILGPADSPGGAGLDAIVGTRGSGLSGGQRQRLAIARALVRDPRILILDEPTSALDADSEGMVKDALATLFRDRTTLIAAHRLSTIREADRIAYIEKGRIVELGSHDELMALGNRYARIVSRQTT</sequence>
<evidence type="ECO:0000256" key="1">
    <source>
        <dbReference type="ARBA" id="ARBA00004651"/>
    </source>
</evidence>
<dbReference type="Pfam" id="PF00005">
    <property type="entry name" value="ABC_tran"/>
    <property type="match status" value="1"/>
</dbReference>
<evidence type="ECO:0000256" key="2">
    <source>
        <dbReference type="ARBA" id="ARBA00022448"/>
    </source>
</evidence>
<dbReference type="FunFam" id="3.40.50.300:FF:000299">
    <property type="entry name" value="ABC transporter ATP-binding protein/permease"/>
    <property type="match status" value="1"/>
</dbReference>
<dbReference type="PROSITE" id="PS50893">
    <property type="entry name" value="ABC_TRANSPORTER_2"/>
    <property type="match status" value="1"/>
</dbReference>
<keyword evidence="5" id="KW-0547">Nucleotide-binding</keyword>
<evidence type="ECO:0000256" key="3">
    <source>
        <dbReference type="ARBA" id="ARBA00022475"/>
    </source>
</evidence>
<evidence type="ECO:0000256" key="6">
    <source>
        <dbReference type="ARBA" id="ARBA00022840"/>
    </source>
</evidence>
<dbReference type="Gene3D" id="3.40.50.300">
    <property type="entry name" value="P-loop containing nucleotide triphosphate hydrolases"/>
    <property type="match status" value="1"/>
</dbReference>
<dbReference type="PROSITE" id="PS00211">
    <property type="entry name" value="ABC_TRANSPORTER_1"/>
    <property type="match status" value="1"/>
</dbReference>
<evidence type="ECO:0000313" key="14">
    <source>
        <dbReference type="Proteomes" id="UP000297643"/>
    </source>
</evidence>
<keyword evidence="8 10" id="KW-0472">Membrane</keyword>
<feature type="domain" description="ABC transporter" evidence="11">
    <location>
        <begin position="352"/>
        <end position="590"/>
    </location>
</feature>
<evidence type="ECO:0000259" key="12">
    <source>
        <dbReference type="PROSITE" id="PS50929"/>
    </source>
</evidence>
<feature type="transmembrane region" description="Helical" evidence="10">
    <location>
        <begin position="149"/>
        <end position="169"/>
    </location>
</feature>
<feature type="transmembrane region" description="Helical" evidence="10">
    <location>
        <begin position="263"/>
        <end position="286"/>
    </location>
</feature>
<evidence type="ECO:0000256" key="8">
    <source>
        <dbReference type="ARBA" id="ARBA00023136"/>
    </source>
</evidence>
<evidence type="ECO:0000256" key="7">
    <source>
        <dbReference type="ARBA" id="ARBA00022989"/>
    </source>
</evidence>
<evidence type="ECO:0000313" key="13">
    <source>
        <dbReference type="EMBL" id="TFC01779.1"/>
    </source>
</evidence>
<evidence type="ECO:0000256" key="4">
    <source>
        <dbReference type="ARBA" id="ARBA00022692"/>
    </source>
</evidence>
<dbReference type="GO" id="GO:0140359">
    <property type="term" value="F:ABC-type transporter activity"/>
    <property type="evidence" value="ECO:0007669"/>
    <property type="project" value="InterPro"/>
</dbReference>
<dbReference type="EMBL" id="SOFM01000040">
    <property type="protein sequence ID" value="TFC01779.1"/>
    <property type="molecule type" value="Genomic_DNA"/>
</dbReference>
<dbReference type="SUPFAM" id="SSF90123">
    <property type="entry name" value="ABC transporter transmembrane region"/>
    <property type="match status" value="1"/>
</dbReference>
<evidence type="ECO:0000256" key="5">
    <source>
        <dbReference type="ARBA" id="ARBA00022741"/>
    </source>
</evidence>
<dbReference type="InterPro" id="IPR027417">
    <property type="entry name" value="P-loop_NTPase"/>
</dbReference>
<proteinExistence type="inferred from homology"/>
<keyword evidence="7 10" id="KW-1133">Transmembrane helix</keyword>
<dbReference type="AlphaFoldDB" id="A0A4R8W6R3"/>
<keyword evidence="4 10" id="KW-0812">Transmembrane</keyword>
<protein>
    <submittedName>
        <fullName evidence="13">ABC transporter ATP-binding protein</fullName>
    </submittedName>
</protein>
<dbReference type="InterPro" id="IPR017871">
    <property type="entry name" value="ABC_transporter-like_CS"/>
</dbReference>
<dbReference type="GO" id="GO:0005524">
    <property type="term" value="F:ATP binding"/>
    <property type="evidence" value="ECO:0007669"/>
    <property type="project" value="UniProtKB-KW"/>
</dbReference>
<dbReference type="Proteomes" id="UP000297643">
    <property type="component" value="Unassembled WGS sequence"/>
</dbReference>
<feature type="transmembrane region" description="Helical" evidence="10">
    <location>
        <begin position="71"/>
        <end position="93"/>
    </location>
</feature>
<feature type="transmembrane region" description="Helical" evidence="10">
    <location>
        <begin position="298"/>
        <end position="317"/>
    </location>
</feature>
<keyword evidence="14" id="KW-1185">Reference proteome</keyword>
<dbReference type="PANTHER" id="PTHR24221">
    <property type="entry name" value="ATP-BINDING CASSETTE SUB-FAMILY B"/>
    <property type="match status" value="1"/>
</dbReference>
<reference evidence="13 14" key="1">
    <citation type="submission" date="2019-03" db="EMBL/GenBank/DDBJ databases">
        <title>Genomics of glacier-inhabiting Cryobacterium strains.</title>
        <authorList>
            <person name="Liu Q."/>
            <person name="Xin Y.-H."/>
        </authorList>
    </citation>
    <scope>NUCLEOTIDE SEQUENCE [LARGE SCALE GENOMIC DNA]</scope>
    <source>
        <strain evidence="13 14">RHLT2-21</strain>
    </source>
</reference>
<dbReference type="Gene3D" id="1.20.1560.10">
    <property type="entry name" value="ABC transporter type 1, transmembrane domain"/>
    <property type="match status" value="1"/>
</dbReference>
<dbReference type="InterPro" id="IPR003439">
    <property type="entry name" value="ABC_transporter-like_ATP-bd"/>
</dbReference>
<name>A0A4R8W6R3_9MICO</name>
<dbReference type="SMART" id="SM00382">
    <property type="entry name" value="AAA"/>
    <property type="match status" value="1"/>
</dbReference>
<evidence type="ECO:0000256" key="9">
    <source>
        <dbReference type="ARBA" id="ARBA00061644"/>
    </source>
</evidence>
<keyword evidence="6 13" id="KW-0067">ATP-binding</keyword>
<keyword evidence="3" id="KW-1003">Cell membrane</keyword>
<accession>A0A4R8W6R3</accession>
<dbReference type="CDD" id="cd07346">
    <property type="entry name" value="ABC_6TM_exporters"/>
    <property type="match status" value="1"/>
</dbReference>
<dbReference type="GO" id="GO:0034040">
    <property type="term" value="F:ATPase-coupled lipid transmembrane transporter activity"/>
    <property type="evidence" value="ECO:0007669"/>
    <property type="project" value="TreeGrafter"/>
</dbReference>
<dbReference type="InterPro" id="IPR039421">
    <property type="entry name" value="Type_1_exporter"/>
</dbReference>
<dbReference type="RefSeq" id="WP_134510155.1">
    <property type="nucleotide sequence ID" value="NZ_SOFM01000040.1"/>
</dbReference>
<comment type="subcellular location">
    <subcellularLocation>
        <location evidence="1">Cell membrane</location>
        <topology evidence="1">Multi-pass membrane protein</topology>
    </subcellularLocation>
</comment>
<gene>
    <name evidence="13" type="ORF">E3O32_12975</name>
</gene>
<feature type="domain" description="ABC transmembrane type-1" evidence="12">
    <location>
        <begin position="50"/>
        <end position="319"/>
    </location>
</feature>
<dbReference type="PROSITE" id="PS50929">
    <property type="entry name" value="ABC_TM1F"/>
    <property type="match status" value="1"/>
</dbReference>
<dbReference type="InterPro" id="IPR003593">
    <property type="entry name" value="AAA+_ATPase"/>
</dbReference>
<evidence type="ECO:0000256" key="10">
    <source>
        <dbReference type="SAM" id="Phobius"/>
    </source>
</evidence>